<gene>
    <name evidence="3" type="ORF">SAMN04489812_1733</name>
</gene>
<proteinExistence type="inferred from homology"/>
<dbReference type="OrthoDB" id="3225083at2"/>
<dbReference type="STRING" id="630515.SAMN04489812_1733"/>
<reference evidence="3 4" key="1">
    <citation type="submission" date="2016-10" db="EMBL/GenBank/DDBJ databases">
        <authorList>
            <person name="de Groot N.N."/>
        </authorList>
    </citation>
    <scope>NUCLEOTIDE SEQUENCE [LARGE SCALE GENOMIC DNA]</scope>
    <source>
        <strain evidence="3 4">DSM 21800</strain>
    </source>
</reference>
<organism evidence="3 4">
    <name type="scientific">Microlunatus soli</name>
    <dbReference type="NCBI Taxonomy" id="630515"/>
    <lineage>
        <taxon>Bacteria</taxon>
        <taxon>Bacillati</taxon>
        <taxon>Actinomycetota</taxon>
        <taxon>Actinomycetes</taxon>
        <taxon>Propionibacteriales</taxon>
        <taxon>Propionibacteriaceae</taxon>
        <taxon>Microlunatus</taxon>
    </lineage>
</organism>
<dbReference type="InterPro" id="IPR036388">
    <property type="entry name" value="WH-like_DNA-bd_sf"/>
</dbReference>
<dbReference type="GO" id="GO:0016301">
    <property type="term" value="F:kinase activity"/>
    <property type="evidence" value="ECO:0007669"/>
    <property type="project" value="UniProtKB-KW"/>
</dbReference>
<dbReference type="EMBL" id="LT629772">
    <property type="protein sequence ID" value="SDS37978.1"/>
    <property type="molecule type" value="Genomic_DNA"/>
</dbReference>
<dbReference type="InterPro" id="IPR036390">
    <property type="entry name" value="WH_DNA-bd_sf"/>
</dbReference>
<dbReference type="RefSeq" id="WP_157683314.1">
    <property type="nucleotide sequence ID" value="NZ_LT629772.1"/>
</dbReference>
<feature type="region of interest" description="Disordered" evidence="2">
    <location>
        <begin position="1"/>
        <end position="25"/>
    </location>
</feature>
<dbReference type="Pfam" id="PF00480">
    <property type="entry name" value="ROK"/>
    <property type="match status" value="1"/>
</dbReference>
<dbReference type="PANTHER" id="PTHR18964">
    <property type="entry name" value="ROK (REPRESSOR, ORF, KINASE) FAMILY"/>
    <property type="match status" value="1"/>
</dbReference>
<dbReference type="Gene3D" id="1.10.10.10">
    <property type="entry name" value="Winged helix-like DNA-binding domain superfamily/Winged helix DNA-binding domain"/>
    <property type="match status" value="1"/>
</dbReference>
<protein>
    <submittedName>
        <fullName evidence="3">Sugar kinase of the NBD/HSP70 family, may contain an N-terminal HTH domain</fullName>
    </submittedName>
</protein>
<dbReference type="InterPro" id="IPR000600">
    <property type="entry name" value="ROK"/>
</dbReference>
<dbReference type="PANTHER" id="PTHR18964:SF169">
    <property type="entry name" value="N-ACETYLMANNOSAMINE KINASE"/>
    <property type="match status" value="1"/>
</dbReference>
<keyword evidence="3" id="KW-0808">Transferase</keyword>
<dbReference type="Proteomes" id="UP000199103">
    <property type="component" value="Chromosome I"/>
</dbReference>
<dbReference type="Gene3D" id="3.30.420.40">
    <property type="match status" value="2"/>
</dbReference>
<evidence type="ECO:0000256" key="2">
    <source>
        <dbReference type="SAM" id="MobiDB-lite"/>
    </source>
</evidence>
<evidence type="ECO:0000313" key="4">
    <source>
        <dbReference type="Proteomes" id="UP000199103"/>
    </source>
</evidence>
<dbReference type="AlphaFoldDB" id="A0A1H1RQJ0"/>
<accession>A0A1H1RQJ0</accession>
<evidence type="ECO:0000313" key="3">
    <source>
        <dbReference type="EMBL" id="SDS37978.1"/>
    </source>
</evidence>
<dbReference type="SUPFAM" id="SSF53067">
    <property type="entry name" value="Actin-like ATPase domain"/>
    <property type="match status" value="1"/>
</dbReference>
<dbReference type="InterPro" id="IPR043129">
    <property type="entry name" value="ATPase_NBD"/>
</dbReference>
<comment type="similarity">
    <text evidence="1">Belongs to the ROK (NagC/XylR) family.</text>
</comment>
<dbReference type="SUPFAM" id="SSF46785">
    <property type="entry name" value="Winged helix' DNA-binding domain"/>
    <property type="match status" value="1"/>
</dbReference>
<keyword evidence="3" id="KW-0418">Kinase</keyword>
<name>A0A1H1RQJ0_9ACTN</name>
<keyword evidence="4" id="KW-1185">Reference proteome</keyword>
<evidence type="ECO:0000256" key="1">
    <source>
        <dbReference type="ARBA" id="ARBA00006479"/>
    </source>
</evidence>
<sequence length="415" mass="43487">MVSQSPRDAGLPDRVPTPGGARLPSRARLLSPSAIGQANRGKLLELLHRKGPTSRAQLARELQVGRATVATILQPLIDDGTLVEGEVLASSSAGGKPARPLWFNPDGAELGAMRVAPTGVTVARLGFDGRIRSRRARAVRTGAGLDDFESAINELAHACFDGHRLLGIGIAASGMINTRTGTILSLHLAPVLSQYPIADLLGRRFGVPVIVDHHPRVQALGDQWFGAGRLLPHFASVYTGEALGFGIVHDGEIIRGEDGAGGEYGHTVVDMNGEPCLCGRTGCWETVATTGWLRREARRVGLDAPDSVDSGRLAAGAAAGDQAATGLLDRYAQNLAIGLANNEHMLGSGTYILHGDACRGGQLMEQRLTEWLTEFSPHRGDPPTVIMAGADDDMTLLGGGGLVLSTVLGGRTVVG</sequence>